<evidence type="ECO:0000256" key="7">
    <source>
        <dbReference type="SAM" id="Phobius"/>
    </source>
</evidence>
<feature type="transmembrane region" description="Helical" evidence="7">
    <location>
        <begin position="254"/>
        <end position="272"/>
    </location>
</feature>
<dbReference type="InterPro" id="IPR011701">
    <property type="entry name" value="MFS"/>
</dbReference>
<reference evidence="8 9" key="1">
    <citation type="journal article" date="2015" name="Nature">
        <title>rRNA introns, odd ribosomes, and small enigmatic genomes across a large radiation of phyla.</title>
        <authorList>
            <person name="Brown C.T."/>
            <person name="Hug L.A."/>
            <person name="Thomas B.C."/>
            <person name="Sharon I."/>
            <person name="Castelle C.J."/>
            <person name="Singh A."/>
            <person name="Wilkins M.J."/>
            <person name="Williams K.H."/>
            <person name="Banfield J.F."/>
        </authorList>
    </citation>
    <scope>NUCLEOTIDE SEQUENCE [LARGE SCALE GENOMIC DNA]</scope>
</reference>
<protein>
    <submittedName>
        <fullName evidence="8">Major facilitator superfamily</fullName>
    </submittedName>
</protein>
<evidence type="ECO:0000256" key="4">
    <source>
        <dbReference type="ARBA" id="ARBA00022692"/>
    </source>
</evidence>
<feature type="transmembrane region" description="Helical" evidence="7">
    <location>
        <begin position="51"/>
        <end position="70"/>
    </location>
</feature>
<accession>A0A0G0VG79</accession>
<evidence type="ECO:0000256" key="5">
    <source>
        <dbReference type="ARBA" id="ARBA00022989"/>
    </source>
</evidence>
<dbReference type="Gene3D" id="1.20.1250.20">
    <property type="entry name" value="MFS general substrate transporter like domains"/>
    <property type="match status" value="1"/>
</dbReference>
<keyword evidence="2" id="KW-0813">Transport</keyword>
<feature type="transmembrane region" description="Helical" evidence="7">
    <location>
        <begin position="76"/>
        <end position="98"/>
    </location>
</feature>
<dbReference type="Pfam" id="PF07690">
    <property type="entry name" value="MFS_1"/>
    <property type="match status" value="1"/>
</dbReference>
<evidence type="ECO:0000256" key="6">
    <source>
        <dbReference type="ARBA" id="ARBA00023136"/>
    </source>
</evidence>
<dbReference type="SUPFAM" id="SSF103473">
    <property type="entry name" value="MFS general substrate transporter"/>
    <property type="match status" value="2"/>
</dbReference>
<keyword evidence="5 7" id="KW-1133">Transmembrane helix</keyword>
<organism evidence="8 9">
    <name type="scientific">Candidatus Uhrbacteria bacterium GW2011_GWC1_41_20</name>
    <dbReference type="NCBI Taxonomy" id="1618983"/>
    <lineage>
        <taxon>Bacteria</taxon>
        <taxon>Candidatus Uhriibacteriota</taxon>
    </lineage>
</organism>
<dbReference type="EMBL" id="LCAW01000016">
    <property type="protein sequence ID" value="KKR98631.1"/>
    <property type="molecule type" value="Genomic_DNA"/>
</dbReference>
<keyword evidence="6 7" id="KW-0472">Membrane</keyword>
<feature type="transmembrane region" description="Helical" evidence="7">
    <location>
        <begin position="23"/>
        <end position="44"/>
    </location>
</feature>
<evidence type="ECO:0000313" key="8">
    <source>
        <dbReference type="EMBL" id="KKR98631.1"/>
    </source>
</evidence>
<comment type="subcellular location">
    <subcellularLocation>
        <location evidence="1">Cell membrane</location>
        <topology evidence="1">Multi-pass membrane protein</topology>
    </subcellularLocation>
</comment>
<dbReference type="GO" id="GO:0005886">
    <property type="term" value="C:plasma membrane"/>
    <property type="evidence" value="ECO:0007669"/>
    <property type="project" value="UniProtKB-SubCell"/>
</dbReference>
<dbReference type="InterPro" id="IPR036259">
    <property type="entry name" value="MFS_trans_sf"/>
</dbReference>
<evidence type="ECO:0000313" key="9">
    <source>
        <dbReference type="Proteomes" id="UP000033930"/>
    </source>
</evidence>
<evidence type="ECO:0000256" key="3">
    <source>
        <dbReference type="ARBA" id="ARBA00022475"/>
    </source>
</evidence>
<dbReference type="AlphaFoldDB" id="A0A0G0VG79"/>
<dbReference type="PANTHER" id="PTHR23517:SF3">
    <property type="entry name" value="INTEGRAL MEMBRANE TRANSPORT PROTEIN"/>
    <property type="match status" value="1"/>
</dbReference>
<keyword evidence="4 7" id="KW-0812">Transmembrane</keyword>
<feature type="transmembrane region" description="Helical" evidence="7">
    <location>
        <begin position="190"/>
        <end position="212"/>
    </location>
</feature>
<proteinExistence type="predicted"/>
<feature type="transmembrane region" description="Helical" evidence="7">
    <location>
        <begin position="342"/>
        <end position="364"/>
    </location>
</feature>
<feature type="transmembrane region" description="Helical" evidence="7">
    <location>
        <begin position="119"/>
        <end position="140"/>
    </location>
</feature>
<name>A0A0G0VG79_9BACT</name>
<evidence type="ECO:0000256" key="1">
    <source>
        <dbReference type="ARBA" id="ARBA00004651"/>
    </source>
</evidence>
<dbReference type="InterPro" id="IPR050171">
    <property type="entry name" value="MFS_Transporters"/>
</dbReference>
<dbReference type="GO" id="GO:0022857">
    <property type="term" value="F:transmembrane transporter activity"/>
    <property type="evidence" value="ECO:0007669"/>
    <property type="project" value="InterPro"/>
</dbReference>
<dbReference type="PANTHER" id="PTHR23517">
    <property type="entry name" value="RESISTANCE PROTEIN MDTM, PUTATIVE-RELATED-RELATED"/>
    <property type="match status" value="1"/>
</dbReference>
<comment type="caution">
    <text evidence="8">The sequence shown here is derived from an EMBL/GenBank/DDBJ whole genome shotgun (WGS) entry which is preliminary data.</text>
</comment>
<evidence type="ECO:0000256" key="2">
    <source>
        <dbReference type="ARBA" id="ARBA00022448"/>
    </source>
</evidence>
<gene>
    <name evidence="8" type="ORF">UU50_C0016G0008</name>
</gene>
<dbReference type="Proteomes" id="UP000033930">
    <property type="component" value="Unassembled WGS sequence"/>
</dbReference>
<keyword evidence="3" id="KW-1003">Cell membrane</keyword>
<feature type="transmembrane region" description="Helical" evidence="7">
    <location>
        <begin position="146"/>
        <end position="165"/>
    </location>
</feature>
<sequence>MCLKRYSGTDPYEFFGLSLKWTLLWFAVNYAFRIPVLVIGAKIFSHISLPTSMGIGSCFWIGVYAVAYLLDLAPDFHTWTFLGLLIASIALNYAFYWAPFHTDFAEFSSTKHRGSQIGVFYALQRFIGMIGPVVGGFLIATFSYGFVFGIGIIFICASMIPLAFLPKTRVKYEYGFLETFQVMFKKKYKYLTWSMIAYGAENAVGYIIWPIFLYLLFDGKYLDIGIFASLLVVINIILQVIVGRAVDGKYKRKIISFGVHVYSLGWIFKALVDSVLGLFLASTFHGFGAILMSTSVDTMFYEKAADSGHYVDEFTVIREIALIIGRFSIVLVLAFLTIFAPIWIAFILAAFVTLGISMLTKLNIKKEVHSFS</sequence>
<feature type="transmembrane region" description="Helical" evidence="7">
    <location>
        <begin position="224"/>
        <end position="242"/>
    </location>
</feature>